<evidence type="ECO:0000256" key="4">
    <source>
        <dbReference type="ARBA" id="ARBA00022692"/>
    </source>
</evidence>
<dbReference type="PANTHER" id="PTHR43744:SF12">
    <property type="entry name" value="ABC TRANSPORTER PERMEASE PROTEIN MG189-RELATED"/>
    <property type="match status" value="1"/>
</dbReference>
<keyword evidence="4 7" id="KW-0812">Transmembrane</keyword>
<reference evidence="10" key="1">
    <citation type="submission" date="2016-01" db="EMBL/GenBank/DDBJ databases">
        <authorList>
            <person name="Mitreva M."/>
            <person name="Pepin K.H."/>
            <person name="Mihindukulasuriya K.A."/>
            <person name="Fulton R."/>
            <person name="Fronick C."/>
            <person name="O'Laughlin M."/>
            <person name="Miner T."/>
            <person name="Herter B."/>
            <person name="Rosa B.A."/>
            <person name="Cordes M."/>
            <person name="Tomlinson C."/>
            <person name="Wollam A."/>
            <person name="Palsikar V.B."/>
            <person name="Mardis E.R."/>
            <person name="Wilson R.K."/>
        </authorList>
    </citation>
    <scope>NUCLEOTIDE SEQUENCE [LARGE SCALE GENOMIC DNA]</scope>
    <source>
        <strain evidence="10">DNF00896</strain>
    </source>
</reference>
<protein>
    <submittedName>
        <fullName evidence="9">ABC transporter, permease protein</fullName>
    </submittedName>
</protein>
<comment type="caution">
    <text evidence="9">The sequence shown here is derived from an EMBL/GenBank/DDBJ whole genome shotgun (WGS) entry which is preliminary data.</text>
</comment>
<feature type="transmembrane region" description="Helical" evidence="7">
    <location>
        <begin position="114"/>
        <end position="134"/>
    </location>
</feature>
<feature type="transmembrane region" description="Helical" evidence="7">
    <location>
        <begin position="146"/>
        <end position="167"/>
    </location>
</feature>
<dbReference type="InterPro" id="IPR000515">
    <property type="entry name" value="MetI-like"/>
</dbReference>
<dbReference type="RefSeq" id="WP_060931894.1">
    <property type="nucleotide sequence ID" value="NZ_KQ959841.1"/>
</dbReference>
<dbReference type="PROSITE" id="PS50928">
    <property type="entry name" value="ABC_TM1"/>
    <property type="match status" value="1"/>
</dbReference>
<dbReference type="EMBL" id="LSDA01000125">
    <property type="protein sequence ID" value="KXB54806.1"/>
    <property type="molecule type" value="Genomic_DNA"/>
</dbReference>
<dbReference type="Proteomes" id="UP000070394">
    <property type="component" value="Unassembled WGS sequence"/>
</dbReference>
<dbReference type="InterPro" id="IPR035906">
    <property type="entry name" value="MetI-like_sf"/>
</dbReference>
<feature type="transmembrane region" description="Helical" evidence="7">
    <location>
        <begin position="243"/>
        <end position="265"/>
    </location>
</feature>
<evidence type="ECO:0000313" key="9">
    <source>
        <dbReference type="EMBL" id="KXB54806.1"/>
    </source>
</evidence>
<keyword evidence="2 7" id="KW-0813">Transport</keyword>
<keyword evidence="10" id="KW-1185">Reference proteome</keyword>
<proteinExistence type="inferred from homology"/>
<dbReference type="STRING" id="467210.HMPREF1866_02297"/>
<evidence type="ECO:0000256" key="5">
    <source>
        <dbReference type="ARBA" id="ARBA00022989"/>
    </source>
</evidence>
<sequence length="281" mass="31826">MNNKKINKVLGNVIFYLGNIVVGLIFVSPLLWMLASSFKPELEIFSNLNSLSTFVPAHFTLQNYVEVFQRLKVFTILKNTLVYIGIVLFGDLLLGSMFGYALAKLKYRFRGISLTLVIALMSMPVEAIILPMYIEMAQIGWVNTMLGLTIPFMMNCFSIYMFYSYFISIPDELIEAAKVDGCGPIRTYFSIVMPISKTVFATVFILDFVSRWNDFMWPFLITTGEEKRTVQLAVQIFVGVSPIHYGVIMAVLTLASIPMIIMYIFMQKFYVEGIASTGIKG</sequence>
<feature type="transmembrane region" description="Helical" evidence="7">
    <location>
        <begin position="12"/>
        <end position="35"/>
    </location>
</feature>
<evidence type="ECO:0000259" key="8">
    <source>
        <dbReference type="PROSITE" id="PS50928"/>
    </source>
</evidence>
<evidence type="ECO:0000256" key="2">
    <source>
        <dbReference type="ARBA" id="ARBA00022448"/>
    </source>
</evidence>
<evidence type="ECO:0000256" key="6">
    <source>
        <dbReference type="ARBA" id="ARBA00023136"/>
    </source>
</evidence>
<dbReference type="SUPFAM" id="SSF161098">
    <property type="entry name" value="MetI-like"/>
    <property type="match status" value="1"/>
</dbReference>
<evidence type="ECO:0000313" key="10">
    <source>
        <dbReference type="Proteomes" id="UP000070394"/>
    </source>
</evidence>
<dbReference type="PATRIC" id="fig|467210.3.peg.2275"/>
<dbReference type="Pfam" id="PF00528">
    <property type="entry name" value="BPD_transp_1"/>
    <property type="match status" value="1"/>
</dbReference>
<comment type="subcellular location">
    <subcellularLocation>
        <location evidence="1 7">Cell membrane</location>
        <topology evidence="1 7">Multi-pass membrane protein</topology>
    </subcellularLocation>
</comment>
<dbReference type="AlphaFoldDB" id="A0A133ZHC2"/>
<feature type="domain" description="ABC transmembrane type-1" evidence="8">
    <location>
        <begin position="77"/>
        <end position="266"/>
    </location>
</feature>
<dbReference type="GO" id="GO:0055085">
    <property type="term" value="P:transmembrane transport"/>
    <property type="evidence" value="ECO:0007669"/>
    <property type="project" value="InterPro"/>
</dbReference>
<keyword evidence="5 7" id="KW-1133">Transmembrane helix</keyword>
<evidence type="ECO:0000256" key="1">
    <source>
        <dbReference type="ARBA" id="ARBA00004651"/>
    </source>
</evidence>
<feature type="transmembrane region" description="Helical" evidence="7">
    <location>
        <begin position="188"/>
        <end position="209"/>
    </location>
</feature>
<dbReference type="GO" id="GO:0005886">
    <property type="term" value="C:plasma membrane"/>
    <property type="evidence" value="ECO:0007669"/>
    <property type="project" value="UniProtKB-SubCell"/>
</dbReference>
<organism evidence="9 10">
    <name type="scientific">Lachnoanaerobaculum saburreum</name>
    <dbReference type="NCBI Taxonomy" id="467210"/>
    <lineage>
        <taxon>Bacteria</taxon>
        <taxon>Bacillati</taxon>
        <taxon>Bacillota</taxon>
        <taxon>Clostridia</taxon>
        <taxon>Lachnospirales</taxon>
        <taxon>Lachnospiraceae</taxon>
        <taxon>Lachnoanaerobaculum</taxon>
    </lineage>
</organism>
<feature type="transmembrane region" description="Helical" evidence="7">
    <location>
        <begin position="81"/>
        <end position="102"/>
    </location>
</feature>
<accession>A0A133ZHC2</accession>
<name>A0A133ZHC2_9FIRM</name>
<dbReference type="OrthoDB" id="9787837at2"/>
<evidence type="ECO:0000256" key="3">
    <source>
        <dbReference type="ARBA" id="ARBA00022475"/>
    </source>
</evidence>
<dbReference type="PANTHER" id="PTHR43744">
    <property type="entry name" value="ABC TRANSPORTER PERMEASE PROTEIN MG189-RELATED-RELATED"/>
    <property type="match status" value="1"/>
</dbReference>
<gene>
    <name evidence="9" type="ORF">HMPREF1866_02297</name>
</gene>
<keyword evidence="3" id="KW-1003">Cell membrane</keyword>
<dbReference type="Gene3D" id="1.10.3720.10">
    <property type="entry name" value="MetI-like"/>
    <property type="match status" value="1"/>
</dbReference>
<evidence type="ECO:0000256" key="7">
    <source>
        <dbReference type="RuleBase" id="RU363032"/>
    </source>
</evidence>
<dbReference type="CDD" id="cd06261">
    <property type="entry name" value="TM_PBP2"/>
    <property type="match status" value="1"/>
</dbReference>
<comment type="similarity">
    <text evidence="7">Belongs to the binding-protein-dependent transport system permease family.</text>
</comment>
<keyword evidence="6 7" id="KW-0472">Membrane</keyword>